<accession>A0A0G0G7T4</accession>
<protein>
    <submittedName>
        <fullName evidence="1">Uncharacterized protein</fullName>
    </submittedName>
</protein>
<dbReference type="EMBL" id="LBRA01000023">
    <property type="protein sequence ID" value="KKP87777.1"/>
    <property type="molecule type" value="Genomic_DNA"/>
</dbReference>
<organism evidence="1 2">
    <name type="scientific">Candidatus Nomurabacteria bacterium GW2011_GWA2_35_80</name>
    <dbReference type="NCBI Taxonomy" id="1618733"/>
    <lineage>
        <taxon>Bacteria</taxon>
        <taxon>Candidatus Nomuraibacteriota</taxon>
    </lineage>
</organism>
<comment type="caution">
    <text evidence="1">The sequence shown here is derived from an EMBL/GenBank/DDBJ whole genome shotgun (WGS) entry which is preliminary data.</text>
</comment>
<proteinExistence type="predicted"/>
<evidence type="ECO:0000313" key="2">
    <source>
        <dbReference type="Proteomes" id="UP000034683"/>
    </source>
</evidence>
<dbReference type="AlphaFoldDB" id="A0A0G0G7T4"/>
<sequence length="124" mass="14585">MQNWWAQNGGKYQKTTWAEKPTEIDNIHTGIIDPFVSIIEPNTTMVYPPDQKIQLKILNSGRFPLQKMEIFINNTFIDTIKTPFNFSFIPRETDNIKSENELRIISYDAIYNRTENVLVFKVKQ</sequence>
<evidence type="ECO:0000313" key="1">
    <source>
        <dbReference type="EMBL" id="KKP87777.1"/>
    </source>
</evidence>
<gene>
    <name evidence="1" type="ORF">UR92_C0023G0007</name>
</gene>
<reference evidence="1 2" key="1">
    <citation type="journal article" date="2015" name="Nature">
        <title>rRNA introns, odd ribosomes, and small enigmatic genomes across a large radiation of phyla.</title>
        <authorList>
            <person name="Brown C.T."/>
            <person name="Hug L.A."/>
            <person name="Thomas B.C."/>
            <person name="Sharon I."/>
            <person name="Castelle C.J."/>
            <person name="Singh A."/>
            <person name="Wilkins M.J."/>
            <person name="Williams K.H."/>
            <person name="Banfield J.F."/>
        </authorList>
    </citation>
    <scope>NUCLEOTIDE SEQUENCE [LARGE SCALE GENOMIC DNA]</scope>
</reference>
<dbReference type="Proteomes" id="UP000034683">
    <property type="component" value="Unassembled WGS sequence"/>
</dbReference>
<name>A0A0G0G7T4_9BACT</name>